<feature type="non-terminal residue" evidence="2">
    <location>
        <position position="254"/>
    </location>
</feature>
<evidence type="ECO:0000256" key="1">
    <source>
        <dbReference type="SAM" id="Phobius"/>
    </source>
</evidence>
<name>A0A8J4UKR0_CLAMG</name>
<dbReference type="EMBL" id="QNUK01000251">
    <property type="protein sequence ID" value="KAF5897037.1"/>
    <property type="molecule type" value="Genomic_DNA"/>
</dbReference>
<dbReference type="AlphaFoldDB" id="A0A8J4UKR0"/>
<proteinExistence type="predicted"/>
<organism evidence="2 3">
    <name type="scientific">Clarias magur</name>
    <name type="common">Asian catfish</name>
    <name type="synonym">Macropteronotus magur</name>
    <dbReference type="NCBI Taxonomy" id="1594786"/>
    <lineage>
        <taxon>Eukaryota</taxon>
        <taxon>Metazoa</taxon>
        <taxon>Chordata</taxon>
        <taxon>Craniata</taxon>
        <taxon>Vertebrata</taxon>
        <taxon>Euteleostomi</taxon>
        <taxon>Actinopterygii</taxon>
        <taxon>Neopterygii</taxon>
        <taxon>Teleostei</taxon>
        <taxon>Ostariophysi</taxon>
        <taxon>Siluriformes</taxon>
        <taxon>Clariidae</taxon>
        <taxon>Clarias</taxon>
    </lineage>
</organism>
<feature type="transmembrane region" description="Helical" evidence="1">
    <location>
        <begin position="197"/>
        <end position="218"/>
    </location>
</feature>
<dbReference type="OrthoDB" id="9897281at2759"/>
<keyword evidence="1" id="KW-0472">Membrane</keyword>
<keyword evidence="1" id="KW-1133">Transmembrane helix</keyword>
<protein>
    <submittedName>
        <fullName evidence="2">Leptin receptor-like isoform X1</fullName>
    </submittedName>
</protein>
<dbReference type="Proteomes" id="UP000727407">
    <property type="component" value="Unassembled WGS sequence"/>
</dbReference>
<keyword evidence="2" id="KW-0675">Receptor</keyword>
<evidence type="ECO:0000313" key="2">
    <source>
        <dbReference type="EMBL" id="KAF5897037.1"/>
    </source>
</evidence>
<reference evidence="2" key="1">
    <citation type="submission" date="2020-07" db="EMBL/GenBank/DDBJ databases">
        <title>Clarias magur genome sequencing, assembly and annotation.</title>
        <authorList>
            <person name="Kushwaha B."/>
            <person name="Kumar R."/>
            <person name="Das P."/>
            <person name="Joshi C.G."/>
            <person name="Kumar D."/>
            <person name="Nagpure N.S."/>
            <person name="Pandey M."/>
            <person name="Agarwal S."/>
            <person name="Srivastava S."/>
            <person name="Singh M."/>
            <person name="Sahoo L."/>
            <person name="Jayasankar P."/>
            <person name="Meher P.K."/>
            <person name="Koringa P.G."/>
            <person name="Iquebal M.A."/>
            <person name="Das S.P."/>
            <person name="Bit A."/>
            <person name="Patnaik S."/>
            <person name="Patel N."/>
            <person name="Shah T.M."/>
            <person name="Hinsu A."/>
            <person name="Jena J.K."/>
        </authorList>
    </citation>
    <scope>NUCLEOTIDE SEQUENCE</scope>
    <source>
        <strain evidence="2">CIFAMagur01</strain>
        <tissue evidence="2">Testis</tissue>
    </source>
</reference>
<keyword evidence="1" id="KW-0812">Transmembrane</keyword>
<gene>
    <name evidence="2" type="ORF">DAT39_013259</name>
</gene>
<comment type="caution">
    <text evidence="2">The sequence shown here is derived from an EMBL/GenBank/DDBJ whole genome shotgun (WGS) entry which is preliminary data.</text>
</comment>
<keyword evidence="3" id="KW-1185">Reference proteome</keyword>
<accession>A0A8J4UKR0</accession>
<evidence type="ECO:0000313" key="3">
    <source>
        <dbReference type="Proteomes" id="UP000727407"/>
    </source>
</evidence>
<sequence length="254" mass="28406">MGDLMLPYDLCSRESAKENRDMDIFTDFLRLVLLLLLNCELRGCYKVDCTGQLIIDQDVIPMGSNLTVHCQSNTESCGRVFIMKFNQKEVLRKTSCSSVTAQVLVSEPKFSLYCLLEIQGKHHIICGRDIIANPTPPSLCSISLFVETSEEVSCPSFKQIHMIEKGTETTLKDIIDPHVDPQILPVPSHAEKMKNGLVVGICLIIAVPLIIIVNLMYLKCTRQRLRKVCVSVGPSWLFQNLPTLGNSNAIKLLK</sequence>